<feature type="transmembrane region" description="Helical" evidence="1">
    <location>
        <begin position="27"/>
        <end position="44"/>
    </location>
</feature>
<dbReference type="EMBL" id="JABBGH010000001">
    <property type="protein sequence ID" value="NML65430.1"/>
    <property type="molecule type" value="Genomic_DNA"/>
</dbReference>
<proteinExistence type="predicted"/>
<name>A0A7Y0FMD9_9BACT</name>
<protein>
    <recommendedName>
        <fullName evidence="4">Cytochrome aa3 subunit 4</fullName>
    </recommendedName>
</protein>
<evidence type="ECO:0000313" key="2">
    <source>
        <dbReference type="EMBL" id="NML65430.1"/>
    </source>
</evidence>
<evidence type="ECO:0008006" key="4">
    <source>
        <dbReference type="Google" id="ProtNLM"/>
    </source>
</evidence>
<accession>A0A7Y0FMD9</accession>
<dbReference type="Proteomes" id="UP000559626">
    <property type="component" value="Unassembled WGS sequence"/>
</dbReference>
<dbReference type="Gene3D" id="1.10.287.70">
    <property type="match status" value="1"/>
</dbReference>
<keyword evidence="1" id="KW-0812">Transmembrane</keyword>
<organism evidence="2 3">
    <name type="scientific">Hymenobacter polaris</name>
    <dbReference type="NCBI Taxonomy" id="2682546"/>
    <lineage>
        <taxon>Bacteria</taxon>
        <taxon>Pseudomonadati</taxon>
        <taxon>Bacteroidota</taxon>
        <taxon>Cytophagia</taxon>
        <taxon>Cytophagales</taxon>
        <taxon>Hymenobacteraceae</taxon>
        <taxon>Hymenobacter</taxon>
    </lineage>
</organism>
<feature type="transmembrane region" description="Helical" evidence="1">
    <location>
        <begin position="50"/>
        <end position="69"/>
    </location>
</feature>
<evidence type="ECO:0000313" key="3">
    <source>
        <dbReference type="Proteomes" id="UP000559626"/>
    </source>
</evidence>
<evidence type="ECO:0000256" key="1">
    <source>
        <dbReference type="SAM" id="Phobius"/>
    </source>
</evidence>
<keyword evidence="1" id="KW-0472">Membrane</keyword>
<comment type="caution">
    <text evidence="2">The sequence shown here is derived from an EMBL/GenBank/DDBJ whole genome shotgun (WGS) entry which is preliminary data.</text>
</comment>
<dbReference type="AlphaFoldDB" id="A0A7Y0FMD9"/>
<sequence>MPSPSPLPQPQPADWPKARPERLPKPTYWPFFLAVGLAFIFWGLLTTWVILAAGLLIFAISLGGWINILRHEQS</sequence>
<gene>
    <name evidence="2" type="ORF">HHL22_09460</name>
</gene>
<keyword evidence="3" id="KW-1185">Reference proteome</keyword>
<reference evidence="2 3" key="1">
    <citation type="submission" date="2020-04" db="EMBL/GenBank/DDBJ databases">
        <title>Hymenobacter polaris sp. nov., isolated from Arctic soil.</title>
        <authorList>
            <person name="Dahal R.H."/>
        </authorList>
    </citation>
    <scope>NUCLEOTIDE SEQUENCE [LARGE SCALE GENOMIC DNA]</scope>
    <source>
        <strain evidence="2 3">RP-2-7</strain>
    </source>
</reference>
<keyword evidence="1" id="KW-1133">Transmembrane helix</keyword>
<dbReference type="RefSeq" id="WP_169530719.1">
    <property type="nucleotide sequence ID" value="NZ_JABBGH010000001.1"/>
</dbReference>